<evidence type="ECO:0000256" key="1">
    <source>
        <dbReference type="ARBA" id="ARBA00022737"/>
    </source>
</evidence>
<keyword evidence="1" id="KW-0677">Repeat</keyword>
<dbReference type="Proteomes" id="UP000002221">
    <property type="component" value="Chromosome"/>
</dbReference>
<dbReference type="SMART" id="SM00028">
    <property type="entry name" value="TPR"/>
    <property type="match status" value="3"/>
</dbReference>
<accession>D0MEB8</accession>
<proteinExistence type="predicted"/>
<dbReference type="AlphaFoldDB" id="D0MEB8"/>
<evidence type="ECO:0000256" key="4">
    <source>
        <dbReference type="SAM" id="MobiDB-lite"/>
    </source>
</evidence>
<evidence type="ECO:0000256" key="3">
    <source>
        <dbReference type="PROSITE-ProRule" id="PRU00339"/>
    </source>
</evidence>
<feature type="repeat" description="TPR" evidence="3">
    <location>
        <begin position="92"/>
        <end position="125"/>
    </location>
</feature>
<name>D0MEB8_RHOM4</name>
<dbReference type="KEGG" id="rmr:Rmar_0440"/>
<dbReference type="Pfam" id="PF07719">
    <property type="entry name" value="TPR_2"/>
    <property type="match status" value="2"/>
</dbReference>
<evidence type="ECO:0000256" key="2">
    <source>
        <dbReference type="ARBA" id="ARBA00022803"/>
    </source>
</evidence>
<dbReference type="STRING" id="518766.Rmar_0440"/>
<evidence type="ECO:0000313" key="5">
    <source>
        <dbReference type="EMBL" id="ACY47342.1"/>
    </source>
</evidence>
<reference evidence="5 6" key="1">
    <citation type="journal article" date="2009" name="Stand. Genomic Sci.">
        <title>Complete genome sequence of Rhodothermus marinus type strain (R-10).</title>
        <authorList>
            <person name="Nolan M."/>
            <person name="Tindall B.J."/>
            <person name="Pomrenke H."/>
            <person name="Lapidus A."/>
            <person name="Copeland A."/>
            <person name="Glavina Del Rio T."/>
            <person name="Lucas S."/>
            <person name="Chen F."/>
            <person name="Tice H."/>
            <person name="Cheng J.F."/>
            <person name="Saunders E."/>
            <person name="Han C."/>
            <person name="Bruce D."/>
            <person name="Goodwin L."/>
            <person name="Chain P."/>
            <person name="Pitluck S."/>
            <person name="Ovchinikova G."/>
            <person name="Pati A."/>
            <person name="Ivanova N."/>
            <person name="Mavromatis K."/>
            <person name="Chen A."/>
            <person name="Palaniappan K."/>
            <person name="Land M."/>
            <person name="Hauser L."/>
            <person name="Chang Y.J."/>
            <person name="Jeffries C.D."/>
            <person name="Brettin T."/>
            <person name="Goker M."/>
            <person name="Bristow J."/>
            <person name="Eisen J.A."/>
            <person name="Markowitz V."/>
            <person name="Hugenholtz P."/>
            <person name="Kyrpides N.C."/>
            <person name="Klenk H.P."/>
            <person name="Detter J.C."/>
        </authorList>
    </citation>
    <scope>NUCLEOTIDE SEQUENCE [LARGE SCALE GENOMIC DNA]</scope>
    <source>
        <strain evidence="6">ATCC 43812 / DSM 4252 / R-10</strain>
    </source>
</reference>
<keyword evidence="6" id="KW-1185">Reference proteome</keyword>
<dbReference type="InterPro" id="IPR013105">
    <property type="entry name" value="TPR_2"/>
</dbReference>
<dbReference type="InterPro" id="IPR011990">
    <property type="entry name" value="TPR-like_helical_dom_sf"/>
</dbReference>
<dbReference type="EMBL" id="CP001807">
    <property type="protein sequence ID" value="ACY47342.1"/>
    <property type="molecule type" value="Genomic_DNA"/>
</dbReference>
<feature type="compositionally biased region" description="Polar residues" evidence="4">
    <location>
        <begin position="186"/>
        <end position="207"/>
    </location>
</feature>
<protein>
    <submittedName>
        <fullName evidence="5">Tetratricopeptide TPR_2 repeat protein</fullName>
    </submittedName>
</protein>
<feature type="compositionally biased region" description="Polar residues" evidence="4">
    <location>
        <begin position="153"/>
        <end position="167"/>
    </location>
</feature>
<evidence type="ECO:0000313" key="6">
    <source>
        <dbReference type="Proteomes" id="UP000002221"/>
    </source>
</evidence>
<dbReference type="RefSeq" id="WP_012842954.1">
    <property type="nucleotide sequence ID" value="NC_013501.1"/>
</dbReference>
<dbReference type="OrthoDB" id="597471at2"/>
<dbReference type="HOGENOM" id="CLU_1137348_0_0_10"/>
<keyword evidence="2 3" id="KW-0802">TPR repeat</keyword>
<dbReference type="eggNOG" id="COG0457">
    <property type="taxonomic scope" value="Bacteria"/>
</dbReference>
<dbReference type="InterPro" id="IPR019734">
    <property type="entry name" value="TPR_rpt"/>
</dbReference>
<dbReference type="Gene3D" id="1.25.40.10">
    <property type="entry name" value="Tetratricopeptide repeat domain"/>
    <property type="match status" value="2"/>
</dbReference>
<organism evidence="5 6">
    <name type="scientific">Rhodothermus marinus (strain ATCC 43812 / DSM 4252 / R-10)</name>
    <name type="common">Rhodothermus obamensis</name>
    <dbReference type="NCBI Taxonomy" id="518766"/>
    <lineage>
        <taxon>Bacteria</taxon>
        <taxon>Pseudomonadati</taxon>
        <taxon>Rhodothermota</taxon>
        <taxon>Rhodothermia</taxon>
        <taxon>Rhodothermales</taxon>
        <taxon>Rhodothermaceae</taxon>
        <taxon>Rhodothermus</taxon>
    </lineage>
</organism>
<dbReference type="Pfam" id="PF13181">
    <property type="entry name" value="TPR_8"/>
    <property type="match status" value="1"/>
</dbReference>
<gene>
    <name evidence="5" type="ordered locus">Rmar_0440</name>
</gene>
<sequence>MRLLIGLALLLLLLADDGARQGRRGNAAYRAGRYAEAAEHYRQGLLLTQDPATRFGLQHNLGAALLRLGQAGSARAALDAALRMAPDDAARARAAYNAGNAAFAEGDLQAALHYYRTALLADPDFEDARFNYEYVLRHLPPSSPPPPSVGGAEQNNPNDADTQNTPGQGVADGNRRHNAERAPAQNDPSDSAASERQSQTPTSSAQLSPEAAARLLDALQRQEQEALRRALRLPTHPRTVKKDW</sequence>
<dbReference type="PROSITE" id="PS50005">
    <property type="entry name" value="TPR"/>
    <property type="match status" value="1"/>
</dbReference>
<dbReference type="SUPFAM" id="SSF48452">
    <property type="entry name" value="TPR-like"/>
    <property type="match status" value="1"/>
</dbReference>
<feature type="region of interest" description="Disordered" evidence="4">
    <location>
        <begin position="139"/>
        <end position="217"/>
    </location>
</feature>